<evidence type="ECO:0000313" key="3">
    <source>
        <dbReference type="EMBL" id="KAE9387619.1"/>
    </source>
</evidence>
<accession>A0A6A4GPB6</accession>
<proteinExistence type="predicted"/>
<dbReference type="Proteomes" id="UP000799118">
    <property type="component" value="Unassembled WGS sequence"/>
</dbReference>
<feature type="signal peptide" evidence="2">
    <location>
        <begin position="1"/>
        <end position="19"/>
    </location>
</feature>
<keyword evidence="2" id="KW-0732">Signal</keyword>
<dbReference type="EMBL" id="ML769789">
    <property type="protein sequence ID" value="KAE9387619.1"/>
    <property type="molecule type" value="Genomic_DNA"/>
</dbReference>
<dbReference type="AlphaFoldDB" id="A0A6A4GPB6"/>
<evidence type="ECO:0000256" key="2">
    <source>
        <dbReference type="SAM" id="SignalP"/>
    </source>
</evidence>
<evidence type="ECO:0000313" key="4">
    <source>
        <dbReference type="Proteomes" id="UP000799118"/>
    </source>
</evidence>
<evidence type="ECO:0000256" key="1">
    <source>
        <dbReference type="SAM" id="MobiDB-lite"/>
    </source>
</evidence>
<reference evidence="3" key="1">
    <citation type="journal article" date="2019" name="Environ. Microbiol.">
        <title>Fungal ecological strategies reflected in gene transcription - a case study of two litter decomposers.</title>
        <authorList>
            <person name="Barbi F."/>
            <person name="Kohler A."/>
            <person name="Barry K."/>
            <person name="Baskaran P."/>
            <person name="Daum C."/>
            <person name="Fauchery L."/>
            <person name="Ihrmark K."/>
            <person name="Kuo A."/>
            <person name="LaButti K."/>
            <person name="Lipzen A."/>
            <person name="Morin E."/>
            <person name="Grigoriev I.V."/>
            <person name="Henrissat B."/>
            <person name="Lindahl B."/>
            <person name="Martin F."/>
        </authorList>
    </citation>
    <scope>NUCLEOTIDE SEQUENCE</scope>
    <source>
        <strain evidence="3">JB14</strain>
    </source>
</reference>
<dbReference type="OrthoDB" id="2953556at2759"/>
<feature type="region of interest" description="Disordered" evidence="1">
    <location>
        <begin position="97"/>
        <end position="118"/>
    </location>
</feature>
<keyword evidence="4" id="KW-1185">Reference proteome</keyword>
<organism evidence="3 4">
    <name type="scientific">Gymnopus androsaceus JB14</name>
    <dbReference type="NCBI Taxonomy" id="1447944"/>
    <lineage>
        <taxon>Eukaryota</taxon>
        <taxon>Fungi</taxon>
        <taxon>Dikarya</taxon>
        <taxon>Basidiomycota</taxon>
        <taxon>Agaricomycotina</taxon>
        <taxon>Agaricomycetes</taxon>
        <taxon>Agaricomycetidae</taxon>
        <taxon>Agaricales</taxon>
        <taxon>Marasmiineae</taxon>
        <taxon>Omphalotaceae</taxon>
        <taxon>Gymnopus</taxon>
    </lineage>
</organism>
<protein>
    <submittedName>
        <fullName evidence="3">Uncharacterized protein</fullName>
    </submittedName>
</protein>
<name>A0A6A4GPB6_9AGAR</name>
<gene>
    <name evidence="3" type="ORF">BT96DRAFT_1004939</name>
</gene>
<feature type="chain" id="PRO_5025603229" evidence="2">
    <location>
        <begin position="20"/>
        <end position="428"/>
    </location>
</feature>
<sequence>MSQGHVLILVLSLTVMVSSQAHLDKASLRARQAYRQISRIEPLPANATPGTKSRFQEMLTTVSQACAQVLQWTTGMSVVADCEDNIGLDTWNDFLSDDCEDQDSDDEDEGQDGDDPADIIEGGIEQLLTGLSEWLDEPEDNRRQYSIVHFSRMVDRGGYLGSVHAQELESLRHMIFGYHLTSKGHMERIFKDRNLSPSTVSQTAQSALDIEDVPDVHTRLLQRETLVFGGPKKDRVSGYFLGSLGTSPGSSLTKNGDNRIQRPTRPSFDNLRALCPPGEFAQIDRQTDIPPKLKTSRYNKLVSPVRKKFNKVMARRKQFLDAYVQFGPTILLDIVFCQTTKQGYPRESKQFAETWKSLLEAVEVHEIAQSRYGSDRKLTLRILEALGGEEITEYVKNFLDKHLYWDWDFESDSEESDGSDDPVGSDGE</sequence>